<dbReference type="Pfam" id="PF00043">
    <property type="entry name" value="GST_C"/>
    <property type="match status" value="1"/>
</dbReference>
<dbReference type="SUPFAM" id="SSF47616">
    <property type="entry name" value="GST C-terminal domain-like"/>
    <property type="match status" value="1"/>
</dbReference>
<evidence type="ECO:0000259" key="3">
    <source>
        <dbReference type="PROSITE" id="PS50405"/>
    </source>
</evidence>
<organism evidence="4 5">
    <name type="scientific">Chamaesiphon minutus (strain ATCC 27169 / PCC 6605)</name>
    <dbReference type="NCBI Taxonomy" id="1173020"/>
    <lineage>
        <taxon>Bacteria</taxon>
        <taxon>Bacillati</taxon>
        <taxon>Cyanobacteriota</taxon>
        <taxon>Cyanophyceae</taxon>
        <taxon>Gomontiellales</taxon>
        <taxon>Chamaesiphonaceae</taxon>
        <taxon>Chamaesiphon</taxon>
    </lineage>
</organism>
<keyword evidence="5" id="KW-1185">Reference proteome</keyword>
<dbReference type="SFLD" id="SFLDS00019">
    <property type="entry name" value="Glutathione_Transferase_(cytos"/>
    <property type="match status" value="1"/>
</dbReference>
<dbReference type="InterPro" id="IPR040079">
    <property type="entry name" value="Glutathione_S-Trfase"/>
</dbReference>
<accession>K9UBT6</accession>
<dbReference type="InterPro" id="IPR010987">
    <property type="entry name" value="Glutathione-S-Trfase_C-like"/>
</dbReference>
<dbReference type="Pfam" id="PF02798">
    <property type="entry name" value="GST_N"/>
    <property type="match status" value="1"/>
</dbReference>
<evidence type="ECO:0000313" key="5">
    <source>
        <dbReference type="Proteomes" id="UP000010366"/>
    </source>
</evidence>
<dbReference type="SFLD" id="SFLDG01150">
    <property type="entry name" value="Main.1:_Beta-like"/>
    <property type="match status" value="1"/>
</dbReference>
<evidence type="ECO:0000259" key="2">
    <source>
        <dbReference type="PROSITE" id="PS50404"/>
    </source>
</evidence>
<feature type="domain" description="GST N-terminal" evidence="2">
    <location>
        <begin position="1"/>
        <end position="81"/>
    </location>
</feature>
<evidence type="ECO:0000256" key="1">
    <source>
        <dbReference type="RuleBase" id="RU003494"/>
    </source>
</evidence>
<dbReference type="InterPro" id="IPR036249">
    <property type="entry name" value="Thioredoxin-like_sf"/>
</dbReference>
<dbReference type="GO" id="GO:0016740">
    <property type="term" value="F:transferase activity"/>
    <property type="evidence" value="ECO:0007669"/>
    <property type="project" value="UniProtKB-KW"/>
</dbReference>
<feature type="domain" description="GST C-terminal" evidence="3">
    <location>
        <begin position="87"/>
        <end position="219"/>
    </location>
</feature>
<dbReference type="OrthoDB" id="465590at2"/>
<evidence type="ECO:0000313" key="4">
    <source>
        <dbReference type="EMBL" id="AFY92103.1"/>
    </source>
</evidence>
<dbReference type="KEGG" id="cmp:Cha6605_0842"/>
<dbReference type="InterPro" id="IPR036282">
    <property type="entry name" value="Glutathione-S-Trfase_C_sf"/>
</dbReference>
<dbReference type="HOGENOM" id="CLU_011226_6_0_3"/>
<dbReference type="SFLD" id="SFLDG00358">
    <property type="entry name" value="Main_(cytGST)"/>
    <property type="match status" value="1"/>
</dbReference>
<dbReference type="RefSeq" id="WP_015158297.1">
    <property type="nucleotide sequence ID" value="NC_019697.1"/>
</dbReference>
<dbReference type="PROSITE" id="PS50405">
    <property type="entry name" value="GST_CTER"/>
    <property type="match status" value="1"/>
</dbReference>
<dbReference type="PATRIC" id="fig|1173020.3.peg.990"/>
<keyword evidence="4" id="KW-0808">Transferase</keyword>
<dbReference type="PANTHER" id="PTHR44051:SF8">
    <property type="entry name" value="GLUTATHIONE S-TRANSFERASE GSTA"/>
    <property type="match status" value="1"/>
</dbReference>
<dbReference type="CDD" id="cd03046">
    <property type="entry name" value="GST_N_GTT1_like"/>
    <property type="match status" value="1"/>
</dbReference>
<reference evidence="4 5" key="1">
    <citation type="submission" date="2012-05" db="EMBL/GenBank/DDBJ databases">
        <title>Finished chromosome of genome of Chamaesiphon sp. PCC 6605.</title>
        <authorList>
            <consortium name="US DOE Joint Genome Institute"/>
            <person name="Gugger M."/>
            <person name="Coursin T."/>
            <person name="Rippka R."/>
            <person name="Tandeau De Marsac N."/>
            <person name="Huntemann M."/>
            <person name="Wei C.-L."/>
            <person name="Han J."/>
            <person name="Detter J.C."/>
            <person name="Han C."/>
            <person name="Tapia R."/>
            <person name="Chen A."/>
            <person name="Kyrpides N."/>
            <person name="Mavromatis K."/>
            <person name="Markowitz V."/>
            <person name="Szeto E."/>
            <person name="Ivanova N."/>
            <person name="Pagani I."/>
            <person name="Pati A."/>
            <person name="Goodwin L."/>
            <person name="Nordberg H.P."/>
            <person name="Cantor M.N."/>
            <person name="Hua S.X."/>
            <person name="Woyke T."/>
            <person name="Kerfeld C.A."/>
        </authorList>
    </citation>
    <scope>NUCLEOTIDE SEQUENCE [LARGE SCALE GENOMIC DNA]</scope>
    <source>
        <strain evidence="5">ATCC 27169 / PCC 6605</strain>
    </source>
</reference>
<dbReference type="InterPro" id="IPR004046">
    <property type="entry name" value="GST_C"/>
</dbReference>
<protein>
    <submittedName>
        <fullName evidence="4">Glutathione S-transferase</fullName>
    </submittedName>
</protein>
<dbReference type="Gene3D" id="3.40.30.10">
    <property type="entry name" value="Glutaredoxin"/>
    <property type="match status" value="1"/>
</dbReference>
<dbReference type="Proteomes" id="UP000010366">
    <property type="component" value="Chromosome"/>
</dbReference>
<gene>
    <name evidence="4" type="ORF">Cha6605_0842</name>
</gene>
<dbReference type="Gene3D" id="1.20.1050.10">
    <property type="match status" value="1"/>
</dbReference>
<proteinExistence type="inferred from homology"/>
<dbReference type="eggNOG" id="COG0625">
    <property type="taxonomic scope" value="Bacteria"/>
</dbReference>
<sequence>MSLTFYAAPMSTASITEAVLAELGIDCDRIDLDLSAGDTKKPEYLKINPNGKVPTIVHDGTAIWESSAITMYLGELFGVDAKLYPAPGPQRGEAMKWIAWSNVTLAESAGRLFVSLPPEMQGDPATNATELEKVTSEQKSEIAMERAKADIADCFNILNIGLEGRSFLIGEYSLADTHLQGLVGWIASMNVDLTPFPNVTEWLQRCYQRPAIAKLMAGW</sequence>
<dbReference type="SUPFAM" id="SSF52833">
    <property type="entry name" value="Thioredoxin-like"/>
    <property type="match status" value="1"/>
</dbReference>
<dbReference type="STRING" id="1173020.Cha6605_0842"/>
<dbReference type="InterPro" id="IPR004045">
    <property type="entry name" value="Glutathione_S-Trfase_N"/>
</dbReference>
<name>K9UBT6_CHAP6</name>
<dbReference type="EMBL" id="CP003600">
    <property type="protein sequence ID" value="AFY92103.1"/>
    <property type="molecule type" value="Genomic_DNA"/>
</dbReference>
<dbReference type="PROSITE" id="PS50404">
    <property type="entry name" value="GST_NTER"/>
    <property type="match status" value="1"/>
</dbReference>
<dbReference type="PANTHER" id="PTHR44051">
    <property type="entry name" value="GLUTATHIONE S-TRANSFERASE-RELATED"/>
    <property type="match status" value="1"/>
</dbReference>
<dbReference type="AlphaFoldDB" id="K9UBT6"/>
<comment type="similarity">
    <text evidence="1">Belongs to the GST superfamily.</text>
</comment>